<name>A0A9P7BR88_RHIOR</name>
<dbReference type="OrthoDB" id="2260257at2759"/>
<dbReference type="Pfam" id="PF10342">
    <property type="entry name" value="Kre9_KNH"/>
    <property type="match status" value="1"/>
</dbReference>
<comment type="caution">
    <text evidence="4">The sequence shown here is derived from an EMBL/GenBank/DDBJ whole genome shotgun (WGS) entry which is preliminary data.</text>
</comment>
<reference evidence="4" key="1">
    <citation type="journal article" date="2020" name="Microb. Genom.">
        <title>Genetic diversity of clinical and environmental Mucorales isolates obtained from an investigation of mucormycosis cases among solid organ transplant recipients.</title>
        <authorList>
            <person name="Nguyen M.H."/>
            <person name="Kaul D."/>
            <person name="Muto C."/>
            <person name="Cheng S.J."/>
            <person name="Richter R.A."/>
            <person name="Bruno V.M."/>
            <person name="Liu G."/>
            <person name="Beyhan S."/>
            <person name="Sundermann A.J."/>
            <person name="Mounaud S."/>
            <person name="Pasculle A.W."/>
            <person name="Nierman W.C."/>
            <person name="Driscoll E."/>
            <person name="Cumbie R."/>
            <person name="Clancy C.J."/>
            <person name="Dupont C.L."/>
        </authorList>
    </citation>
    <scope>NUCLEOTIDE SEQUENCE</scope>
    <source>
        <strain evidence="4">GL11</strain>
    </source>
</reference>
<dbReference type="PANTHER" id="PTHR40633:SF1">
    <property type="entry name" value="GPI ANCHORED SERINE-THREONINE RICH PROTEIN (AFU_ORTHOLOGUE AFUA_1G03630)"/>
    <property type="match status" value="1"/>
</dbReference>
<dbReference type="AlphaFoldDB" id="A0A9P7BR88"/>
<keyword evidence="1 2" id="KW-0732">Signal</keyword>
<evidence type="ECO:0000259" key="3">
    <source>
        <dbReference type="Pfam" id="PF10342"/>
    </source>
</evidence>
<sequence length="229" mass="21691">MKSVFATILAVAATVVSAQTNIVSITSPLTGTVYTAGQSAIISWINPQVSSISKIVLAQGDPTALQPVSTIAENVDASAGSYTWNIPADITPANNYALELGTSPNVSYTALFTIQAGSGSSSPAASSAASSSASLAIGNSAASVTSAVASVASSAASTAASATSAAASAASSAASSISSSASSAISSAASSATSSAAAQASSSTSSGFKVSANQAAAGVMAVAAMAIMM</sequence>
<dbReference type="InterPro" id="IPR052982">
    <property type="entry name" value="SRP1/TIP1-like"/>
</dbReference>
<feature type="chain" id="PRO_5040108822" description="Yeast cell wall synthesis Kre9/Knh1-like N-terminal domain-containing protein" evidence="2">
    <location>
        <begin position="19"/>
        <end position="229"/>
    </location>
</feature>
<proteinExistence type="predicted"/>
<dbReference type="InterPro" id="IPR018466">
    <property type="entry name" value="Kre9/Knh1-like_N"/>
</dbReference>
<organism evidence="4 5">
    <name type="scientific">Rhizopus oryzae</name>
    <name type="common">Mucormycosis agent</name>
    <name type="synonym">Rhizopus arrhizus var. delemar</name>
    <dbReference type="NCBI Taxonomy" id="64495"/>
    <lineage>
        <taxon>Eukaryota</taxon>
        <taxon>Fungi</taxon>
        <taxon>Fungi incertae sedis</taxon>
        <taxon>Mucoromycota</taxon>
        <taxon>Mucoromycotina</taxon>
        <taxon>Mucoromycetes</taxon>
        <taxon>Mucorales</taxon>
        <taxon>Mucorineae</taxon>
        <taxon>Rhizopodaceae</taxon>
        <taxon>Rhizopus</taxon>
    </lineage>
</organism>
<dbReference type="Proteomes" id="UP000716291">
    <property type="component" value="Unassembled WGS sequence"/>
</dbReference>
<evidence type="ECO:0000313" key="4">
    <source>
        <dbReference type="EMBL" id="KAG1306640.1"/>
    </source>
</evidence>
<evidence type="ECO:0000256" key="2">
    <source>
        <dbReference type="SAM" id="SignalP"/>
    </source>
</evidence>
<protein>
    <recommendedName>
        <fullName evidence="3">Yeast cell wall synthesis Kre9/Knh1-like N-terminal domain-containing protein</fullName>
    </recommendedName>
</protein>
<dbReference type="EMBL" id="JAANQT010001094">
    <property type="protein sequence ID" value="KAG1306640.1"/>
    <property type="molecule type" value="Genomic_DNA"/>
</dbReference>
<evidence type="ECO:0000313" key="5">
    <source>
        <dbReference type="Proteomes" id="UP000716291"/>
    </source>
</evidence>
<feature type="signal peptide" evidence="2">
    <location>
        <begin position="1"/>
        <end position="18"/>
    </location>
</feature>
<evidence type="ECO:0000256" key="1">
    <source>
        <dbReference type="ARBA" id="ARBA00022729"/>
    </source>
</evidence>
<gene>
    <name evidence="4" type="ORF">G6F64_007435</name>
</gene>
<dbReference type="PANTHER" id="PTHR40633">
    <property type="entry name" value="MATRIX PROTEIN, PUTATIVE (AFU_ORTHOLOGUE AFUA_8G05410)-RELATED"/>
    <property type="match status" value="1"/>
</dbReference>
<keyword evidence="5" id="KW-1185">Reference proteome</keyword>
<feature type="domain" description="Yeast cell wall synthesis Kre9/Knh1-like N-terminal" evidence="3">
    <location>
        <begin position="27"/>
        <end position="114"/>
    </location>
</feature>
<accession>A0A9P7BR88</accession>